<keyword evidence="1" id="KW-1133">Transmembrane helix</keyword>
<dbReference type="Gene3D" id="1.20.58.340">
    <property type="entry name" value="Magnesium transport protein CorA, transmembrane region"/>
    <property type="match status" value="1"/>
</dbReference>
<dbReference type="RefSeq" id="XP_026602380.1">
    <property type="nucleotide sequence ID" value="XM_026749290.1"/>
</dbReference>
<dbReference type="STRING" id="1810919.A0A3D8RKL8"/>
<name>A0A3D8RKL8_9EURO</name>
<feature type="transmembrane region" description="Helical" evidence="1">
    <location>
        <begin position="568"/>
        <end position="594"/>
    </location>
</feature>
<dbReference type="Proteomes" id="UP000256690">
    <property type="component" value="Unassembled WGS sequence"/>
</dbReference>
<keyword evidence="3" id="KW-1185">Reference proteome</keyword>
<evidence type="ECO:0000313" key="2">
    <source>
        <dbReference type="EMBL" id="RDW74612.1"/>
    </source>
</evidence>
<evidence type="ECO:0000256" key="1">
    <source>
        <dbReference type="SAM" id="Phobius"/>
    </source>
</evidence>
<keyword evidence="1" id="KW-0812">Transmembrane</keyword>
<proteinExistence type="predicted"/>
<feature type="transmembrane region" description="Helical" evidence="1">
    <location>
        <begin position="491"/>
        <end position="509"/>
    </location>
</feature>
<dbReference type="EMBL" id="PVWQ01000008">
    <property type="protein sequence ID" value="RDW74612.1"/>
    <property type="molecule type" value="Genomic_DNA"/>
</dbReference>
<comment type="caution">
    <text evidence="2">The sequence shown here is derived from an EMBL/GenBank/DDBJ whole genome shotgun (WGS) entry which is preliminary data.</text>
</comment>
<dbReference type="OrthoDB" id="3231000at2759"/>
<protein>
    <submittedName>
        <fullName evidence="2">Uncharacterized protein</fullName>
    </submittedName>
</protein>
<sequence>MAEPLSVKDKKDRNLANIKRLARILPGYDQLLKIPDTTVLIDRIDILEDGSVRATGQVSWNSILYDTDMDAWLTANLFSVATRYILVEDLSLRACHTLGAAFDLDPQFFIDHLNNQVSGQDVPRKPKSSKWNTWRLSRPYLSFRWFRPVARAQGSTAQERRRAEERYSQVVPKLVRVSGSEVRDGYRVETVRPISNILRSEWDLSLVSTLAKTSDMVAAIEERASIYQTEANGHKIVIMLLDATPMIDSAQWTVTTLDPPEEPLIAPQYAKTRYSDLYECLVPRVPPEVTSSEEVSRLNNPALREIYAKLLPTATCLHHATCESGLPPVPASPLQYLFQIVISDTLGLIDLLHDIQSKIVEAAMSQEAELEDILSLRTFIAGLHSQLPILSMELGQALKDLLQQCELAGPHHTSIGQVSNSFDEILQGSKDTLNSISGALQFIESHRAILEAESISRLTELAFLFIPLSFAASLFSMQIQELSNPAPIGNFIAFALTLSITTYALRIFARSSWIHHRKLSIMTAIRKGRSIPPGAPVSNIAVLVWLLVQVKQTVRLSYSWVRPVTRSISQRLGPAVMLLMVLPCFLAPPLAVLWTRQLDSGLKIGLTFVFILFVFSGFGLVILAASDTREQVAGWIPAHWLARARRAARERAGRESETERLQAELSE</sequence>
<keyword evidence="1" id="KW-0472">Membrane</keyword>
<dbReference type="AlphaFoldDB" id="A0A3D8RKL8"/>
<organism evidence="2 3">
    <name type="scientific">Aspergillus mulundensis</name>
    <dbReference type="NCBI Taxonomy" id="1810919"/>
    <lineage>
        <taxon>Eukaryota</taxon>
        <taxon>Fungi</taxon>
        <taxon>Dikarya</taxon>
        <taxon>Ascomycota</taxon>
        <taxon>Pezizomycotina</taxon>
        <taxon>Eurotiomycetes</taxon>
        <taxon>Eurotiomycetidae</taxon>
        <taxon>Eurotiales</taxon>
        <taxon>Aspergillaceae</taxon>
        <taxon>Aspergillus</taxon>
        <taxon>Aspergillus subgen. Nidulantes</taxon>
    </lineage>
</organism>
<dbReference type="GeneID" id="38117644"/>
<reference evidence="2 3" key="1">
    <citation type="journal article" date="2018" name="IMA Fungus">
        <title>IMA Genome-F 9: Draft genome sequence of Annulohypoxylon stygium, Aspergillus mulundensis, Berkeleyomyces basicola (syn. Thielaviopsis basicola), Ceratocystis smalleyi, two Cercospora beticola strains, Coleophoma cylindrospora, Fusarium fracticaudum, Phialophora cf. hyalina, and Morchella septimelata.</title>
        <authorList>
            <person name="Wingfield B.D."/>
            <person name="Bills G.F."/>
            <person name="Dong Y."/>
            <person name="Huang W."/>
            <person name="Nel W.J."/>
            <person name="Swalarsk-Parry B.S."/>
            <person name="Vaghefi N."/>
            <person name="Wilken P.M."/>
            <person name="An Z."/>
            <person name="de Beer Z.W."/>
            <person name="De Vos L."/>
            <person name="Chen L."/>
            <person name="Duong T.A."/>
            <person name="Gao Y."/>
            <person name="Hammerbacher A."/>
            <person name="Kikkert J.R."/>
            <person name="Li Y."/>
            <person name="Li H."/>
            <person name="Li K."/>
            <person name="Li Q."/>
            <person name="Liu X."/>
            <person name="Ma X."/>
            <person name="Naidoo K."/>
            <person name="Pethybridge S.J."/>
            <person name="Sun J."/>
            <person name="Steenkamp E.T."/>
            <person name="van der Nest M.A."/>
            <person name="van Wyk S."/>
            <person name="Wingfield M.J."/>
            <person name="Xiong C."/>
            <person name="Yue Q."/>
            <person name="Zhang X."/>
        </authorList>
    </citation>
    <scope>NUCLEOTIDE SEQUENCE [LARGE SCALE GENOMIC DNA]</scope>
    <source>
        <strain evidence="2 3">DSM 5745</strain>
    </source>
</reference>
<gene>
    <name evidence="2" type="ORF">DSM5745_07274</name>
</gene>
<feature type="transmembrane region" description="Helical" evidence="1">
    <location>
        <begin position="606"/>
        <end position="625"/>
    </location>
</feature>
<accession>A0A3D8RKL8</accession>
<evidence type="ECO:0000313" key="3">
    <source>
        <dbReference type="Proteomes" id="UP000256690"/>
    </source>
</evidence>